<protein>
    <submittedName>
        <fullName evidence="2">Uncharacterized protein</fullName>
    </submittedName>
</protein>
<gene>
    <name evidence="2" type="ORF">SNAT2548_LOCUS7834</name>
</gene>
<reference evidence="2" key="1">
    <citation type="submission" date="2021-02" db="EMBL/GenBank/DDBJ databases">
        <authorList>
            <person name="Dougan E. K."/>
            <person name="Rhodes N."/>
            <person name="Thang M."/>
            <person name="Chan C."/>
        </authorList>
    </citation>
    <scope>NUCLEOTIDE SEQUENCE</scope>
</reference>
<evidence type="ECO:0000313" key="2">
    <source>
        <dbReference type="EMBL" id="CAE7218251.1"/>
    </source>
</evidence>
<accession>A0A812K198</accession>
<feature type="transmembrane region" description="Helical" evidence="1">
    <location>
        <begin position="60"/>
        <end position="77"/>
    </location>
</feature>
<feature type="transmembrane region" description="Helical" evidence="1">
    <location>
        <begin position="89"/>
        <end position="108"/>
    </location>
</feature>
<keyword evidence="1" id="KW-0472">Membrane</keyword>
<keyword evidence="3" id="KW-1185">Reference proteome</keyword>
<sequence>MVRDVLVVNNSCVALPLGCGYPTCIHHEALKAFKLKVQLSDAHAAAVANTVRQQLACQKWASRLCFLLLLLLLLVPVASDALTKEPETPYKACIVNATLTCVVVLWLAPGA</sequence>
<organism evidence="2 3">
    <name type="scientific">Symbiodinium natans</name>
    <dbReference type="NCBI Taxonomy" id="878477"/>
    <lineage>
        <taxon>Eukaryota</taxon>
        <taxon>Sar</taxon>
        <taxon>Alveolata</taxon>
        <taxon>Dinophyceae</taxon>
        <taxon>Suessiales</taxon>
        <taxon>Symbiodiniaceae</taxon>
        <taxon>Symbiodinium</taxon>
    </lineage>
</organism>
<dbReference type="Proteomes" id="UP000604046">
    <property type="component" value="Unassembled WGS sequence"/>
</dbReference>
<proteinExistence type="predicted"/>
<keyword evidence="1" id="KW-0812">Transmembrane</keyword>
<evidence type="ECO:0000256" key="1">
    <source>
        <dbReference type="SAM" id="Phobius"/>
    </source>
</evidence>
<name>A0A812K198_9DINO</name>
<dbReference type="EMBL" id="CAJNDS010000558">
    <property type="protein sequence ID" value="CAE7218251.1"/>
    <property type="molecule type" value="Genomic_DNA"/>
</dbReference>
<keyword evidence="1" id="KW-1133">Transmembrane helix</keyword>
<evidence type="ECO:0000313" key="3">
    <source>
        <dbReference type="Proteomes" id="UP000604046"/>
    </source>
</evidence>
<dbReference type="AlphaFoldDB" id="A0A812K198"/>
<comment type="caution">
    <text evidence="2">The sequence shown here is derived from an EMBL/GenBank/DDBJ whole genome shotgun (WGS) entry which is preliminary data.</text>
</comment>